<dbReference type="Proteomes" id="UP000288071">
    <property type="component" value="Unassembled WGS sequence"/>
</dbReference>
<gene>
    <name evidence="5" type="ORF">EOW66_18815</name>
</gene>
<dbReference type="Gene3D" id="1.10.10.60">
    <property type="entry name" value="Homeodomain-like"/>
    <property type="match status" value="1"/>
</dbReference>
<evidence type="ECO:0000313" key="6">
    <source>
        <dbReference type="Proteomes" id="UP000288071"/>
    </source>
</evidence>
<reference evidence="5 6" key="1">
    <citation type="submission" date="2019-01" db="EMBL/GenBank/DDBJ databases">
        <title>Sinorhodobacter populi sp. nov. isolated from the symptomatic bark tissue of Populus euramericana canker.</title>
        <authorList>
            <person name="Xu G."/>
        </authorList>
    </citation>
    <scope>NUCLEOTIDE SEQUENCE [LARGE SCALE GENOMIC DNA]</scope>
    <source>
        <strain evidence="5 6">CGMCC 1.12963</strain>
    </source>
</reference>
<dbReference type="SMART" id="SM00342">
    <property type="entry name" value="HTH_ARAC"/>
    <property type="match status" value="1"/>
</dbReference>
<dbReference type="PANTHER" id="PTHR47894:SF4">
    <property type="entry name" value="HTH-TYPE TRANSCRIPTIONAL REGULATOR GADX"/>
    <property type="match status" value="1"/>
</dbReference>
<comment type="caution">
    <text evidence="5">The sequence shown here is derived from an EMBL/GenBank/DDBJ whole genome shotgun (WGS) entry which is preliminary data.</text>
</comment>
<dbReference type="PROSITE" id="PS01124">
    <property type="entry name" value="HTH_ARAC_FAMILY_2"/>
    <property type="match status" value="1"/>
</dbReference>
<sequence length="356" mass="38645">MAVSNGETAPMPPSNAPLPKILSVRALVLEPIFAYFDNDLSRMGILLHRNGLSAEIFDDLYTPIPLAAYLDIFEQAAELAGDPLLGARLGFGMRPGTLAPIGLRAVQAATIRRGLAALARWSGALQSGTQVSLEDDGAHLVLRYMISAPRPRPCRQDSEFTLAGICTLIRTGFDTRWRPEEVHFAHPEGPGAMTLARMFGAPVLFSQGANAIVMAAAEADRPHRTEDADMIALIERHLGDLIGEAPHAGSVREQVVALIGLHLGVRPVTLETIAAAMRISPRSLQRRLADEGESLSGLLAEVRRARAETLLHEHGMRVEAVASALGYADGTAFWRAWRRWTGESPSRRRTPPKGRE</sequence>
<dbReference type="InterPro" id="IPR018060">
    <property type="entry name" value="HTH_AraC"/>
</dbReference>
<dbReference type="Pfam" id="PF12625">
    <property type="entry name" value="Arabinose_bd"/>
    <property type="match status" value="1"/>
</dbReference>
<protein>
    <submittedName>
        <fullName evidence="5">AraC family transcriptional regulator</fullName>
    </submittedName>
</protein>
<dbReference type="GO" id="GO:0005829">
    <property type="term" value="C:cytosol"/>
    <property type="evidence" value="ECO:0007669"/>
    <property type="project" value="TreeGrafter"/>
</dbReference>
<dbReference type="PANTHER" id="PTHR47894">
    <property type="entry name" value="HTH-TYPE TRANSCRIPTIONAL REGULATOR GADX"/>
    <property type="match status" value="1"/>
</dbReference>
<keyword evidence="3" id="KW-0804">Transcription</keyword>
<dbReference type="SUPFAM" id="SSF46689">
    <property type="entry name" value="Homeodomain-like"/>
    <property type="match status" value="1"/>
</dbReference>
<name>A0A3S3LVP2_9RHOB</name>
<evidence type="ECO:0000256" key="1">
    <source>
        <dbReference type="ARBA" id="ARBA00023015"/>
    </source>
</evidence>
<evidence type="ECO:0000313" key="5">
    <source>
        <dbReference type="EMBL" id="RWR47925.1"/>
    </source>
</evidence>
<proteinExistence type="predicted"/>
<evidence type="ECO:0000256" key="2">
    <source>
        <dbReference type="ARBA" id="ARBA00023125"/>
    </source>
</evidence>
<dbReference type="GO" id="GO:0003700">
    <property type="term" value="F:DNA-binding transcription factor activity"/>
    <property type="evidence" value="ECO:0007669"/>
    <property type="project" value="InterPro"/>
</dbReference>
<dbReference type="GO" id="GO:0000976">
    <property type="term" value="F:transcription cis-regulatory region binding"/>
    <property type="evidence" value="ECO:0007669"/>
    <property type="project" value="TreeGrafter"/>
</dbReference>
<dbReference type="InterPro" id="IPR032687">
    <property type="entry name" value="AraC-type_N"/>
</dbReference>
<keyword evidence="2" id="KW-0238">DNA-binding</keyword>
<evidence type="ECO:0000259" key="4">
    <source>
        <dbReference type="PROSITE" id="PS01124"/>
    </source>
</evidence>
<dbReference type="InterPro" id="IPR009057">
    <property type="entry name" value="Homeodomain-like_sf"/>
</dbReference>
<reference evidence="6" key="2">
    <citation type="submission" date="2019-01" db="EMBL/GenBank/DDBJ databases">
        <title>Sinorhodobacter populi sp. nov. isolated from the symptomatic bark tissue of Populus euramericana canker.</title>
        <authorList>
            <person name="Li Y."/>
        </authorList>
    </citation>
    <scope>NUCLEOTIDE SEQUENCE [LARGE SCALE GENOMIC DNA]</scope>
    <source>
        <strain evidence="6">CGMCC 1.12963</strain>
    </source>
</reference>
<keyword evidence="6" id="KW-1185">Reference proteome</keyword>
<dbReference type="Pfam" id="PF12833">
    <property type="entry name" value="HTH_18"/>
    <property type="match status" value="1"/>
</dbReference>
<keyword evidence="1" id="KW-0805">Transcription regulation</keyword>
<dbReference type="EMBL" id="SAVA01000017">
    <property type="protein sequence ID" value="RWR47925.1"/>
    <property type="molecule type" value="Genomic_DNA"/>
</dbReference>
<organism evidence="5 6">
    <name type="scientific">Paenirhodobacter huangdaonensis</name>
    <dbReference type="NCBI Taxonomy" id="2501515"/>
    <lineage>
        <taxon>Bacteria</taxon>
        <taxon>Pseudomonadati</taxon>
        <taxon>Pseudomonadota</taxon>
        <taxon>Alphaproteobacteria</taxon>
        <taxon>Rhodobacterales</taxon>
        <taxon>Rhodobacter group</taxon>
        <taxon>Paenirhodobacter</taxon>
    </lineage>
</organism>
<dbReference type="AlphaFoldDB" id="A0A3S3LVP2"/>
<accession>A0A3S3LVP2</accession>
<feature type="domain" description="HTH araC/xylS-type" evidence="4">
    <location>
        <begin position="253"/>
        <end position="351"/>
    </location>
</feature>
<evidence type="ECO:0000256" key="3">
    <source>
        <dbReference type="ARBA" id="ARBA00023163"/>
    </source>
</evidence>